<evidence type="ECO:0000313" key="1">
    <source>
        <dbReference type="EMBL" id="MBX72366.1"/>
    </source>
</evidence>
<proteinExistence type="predicted"/>
<dbReference type="AlphaFoldDB" id="A0A2P2QZD5"/>
<name>A0A2P2QZD5_RHIMU</name>
<reference evidence="1" key="1">
    <citation type="submission" date="2018-02" db="EMBL/GenBank/DDBJ databases">
        <title>Rhizophora mucronata_Transcriptome.</title>
        <authorList>
            <person name="Meera S.P."/>
            <person name="Sreeshan A."/>
            <person name="Augustine A."/>
        </authorList>
    </citation>
    <scope>NUCLEOTIDE SEQUENCE</scope>
    <source>
        <tissue evidence="1">Leaf</tissue>
    </source>
</reference>
<dbReference type="EMBL" id="GGEC01091882">
    <property type="protein sequence ID" value="MBX72366.1"/>
    <property type="molecule type" value="Transcribed_RNA"/>
</dbReference>
<organism evidence="1">
    <name type="scientific">Rhizophora mucronata</name>
    <name type="common">Asiatic mangrove</name>
    <dbReference type="NCBI Taxonomy" id="61149"/>
    <lineage>
        <taxon>Eukaryota</taxon>
        <taxon>Viridiplantae</taxon>
        <taxon>Streptophyta</taxon>
        <taxon>Embryophyta</taxon>
        <taxon>Tracheophyta</taxon>
        <taxon>Spermatophyta</taxon>
        <taxon>Magnoliopsida</taxon>
        <taxon>eudicotyledons</taxon>
        <taxon>Gunneridae</taxon>
        <taxon>Pentapetalae</taxon>
        <taxon>rosids</taxon>
        <taxon>fabids</taxon>
        <taxon>Malpighiales</taxon>
        <taxon>Rhizophoraceae</taxon>
        <taxon>Rhizophora</taxon>
    </lineage>
</organism>
<sequence>MGWKYSYLGCSITMEVYFCKLCHMQYIAYMGPGSFKF</sequence>
<protein>
    <submittedName>
        <fullName evidence="1">Uncharacterized protein</fullName>
    </submittedName>
</protein>
<accession>A0A2P2QZD5</accession>